<dbReference type="InterPro" id="IPR036085">
    <property type="entry name" value="PAZ_dom_sf"/>
</dbReference>
<dbReference type="AlphaFoldDB" id="A0A9J7NCV1"/>
<dbReference type="PANTHER" id="PTHR22891">
    <property type="entry name" value="EUKARYOTIC TRANSLATION INITIATION FACTOR 2C"/>
    <property type="match status" value="1"/>
</dbReference>
<organism evidence="1 2">
    <name type="scientific">Branchiostoma floridae</name>
    <name type="common">Florida lancelet</name>
    <name type="synonym">Amphioxus</name>
    <dbReference type="NCBI Taxonomy" id="7739"/>
    <lineage>
        <taxon>Eukaryota</taxon>
        <taxon>Metazoa</taxon>
        <taxon>Chordata</taxon>
        <taxon>Cephalochordata</taxon>
        <taxon>Leptocardii</taxon>
        <taxon>Amphioxiformes</taxon>
        <taxon>Branchiostomatidae</taxon>
        <taxon>Branchiostoma</taxon>
    </lineage>
</organism>
<reference evidence="1" key="1">
    <citation type="journal article" date="2020" name="Nat. Ecol. Evol.">
        <title>Deeply conserved synteny resolves early events in vertebrate evolution.</title>
        <authorList>
            <person name="Simakov O."/>
            <person name="Marletaz F."/>
            <person name="Yue J.X."/>
            <person name="O'Connell B."/>
            <person name="Jenkins J."/>
            <person name="Brandt A."/>
            <person name="Calef R."/>
            <person name="Tung C.H."/>
            <person name="Huang T.K."/>
            <person name="Schmutz J."/>
            <person name="Satoh N."/>
            <person name="Yu J.K."/>
            <person name="Putnam N.H."/>
            <person name="Green R.E."/>
            <person name="Rokhsar D.S."/>
        </authorList>
    </citation>
    <scope>NUCLEOTIDE SEQUENCE [LARGE SCALE GENOMIC DNA]</scope>
    <source>
        <strain evidence="1">S238N-H82</strain>
    </source>
</reference>
<dbReference type="Proteomes" id="UP000001554">
    <property type="component" value="Chromosome 15"/>
</dbReference>
<reference evidence="2" key="2">
    <citation type="submission" date="2025-08" db="UniProtKB">
        <authorList>
            <consortium name="RefSeq"/>
        </authorList>
    </citation>
    <scope>IDENTIFICATION</scope>
    <source>
        <strain evidence="2">S238N-H82</strain>
        <tissue evidence="2">Testes</tissue>
    </source>
</reference>
<gene>
    <name evidence="2" type="primary">LOC118431993</name>
</gene>
<dbReference type="OMA" id="RRDFHDT"/>
<keyword evidence="1" id="KW-1185">Reference proteome</keyword>
<dbReference type="Pfam" id="PF23278">
    <property type="entry name" value="Piwi_N"/>
    <property type="match status" value="1"/>
</dbReference>
<dbReference type="KEGG" id="bfo:118431993"/>
<dbReference type="RefSeq" id="XP_035699349.1">
    <property type="nucleotide sequence ID" value="XM_035843456.1"/>
</dbReference>
<sequence>MEALSLGEKGAGAAAAAQPFGGRRRRGDIVIEEPRTRPAHIQDKKGSTGHPVPLVTNFFRVSSTPSWALYQYNVSFAPEIDYRGVRFSMVKEHIELIGETYAFDGMILFLPKRLEQKETVLFSKRRNDDADIKITITLTNELPPTSPTCIQLYNILFRKALHEIGMQQIGRNNYNPDMAAYVPQHK</sequence>
<name>A0A9J7NCV1_BRAFL</name>
<protein>
    <submittedName>
        <fullName evidence="2">Piwi-like protein 1</fullName>
    </submittedName>
</protein>
<dbReference type="OrthoDB" id="445936at2759"/>
<proteinExistence type="predicted"/>
<evidence type="ECO:0000313" key="2">
    <source>
        <dbReference type="RefSeq" id="XP_035699349.1"/>
    </source>
</evidence>
<accession>A0A9J7NCV1</accession>
<evidence type="ECO:0000313" key="1">
    <source>
        <dbReference type="Proteomes" id="UP000001554"/>
    </source>
</evidence>
<dbReference type="GeneID" id="118431993"/>
<dbReference type="SUPFAM" id="SSF101690">
    <property type="entry name" value="PAZ domain"/>
    <property type="match status" value="1"/>
</dbReference>